<sequence>MKFSAICAAALAAAIDLVSAQTPTEPCAIVSSAWAAQRSATATPTIQASIAHDCLNSVPIYKEGALRYIESMKPYVEWQSDTIFKKHPPSGYFYPPHDIWGVIEELKADIAADKYTSEYAWQQDLYVKVFGPAHDGHFVSYPDVLTNALEWQRPYALVSISDKPDGSAPEIKVYSDVISSPDTASVVKKINRKDAEKFLSELIFAVSGNQDKDAAYNSLFYEKAYEAEINSQGYFHNGGRTRYVYPGSTTTFTFANGTSLKFDNQARIKGDWSGVVDGPSYFARFAPGANGTARTAETTATPTPAPTPAVKAVPGYPEPVIVSSDGVISGYFLQGEGFEDTAVLAALSFSPDDVVEFQRVAQDFFAAAKKAGKKNLVVDVSVNGGGYIFSGYDLFRQLFPDIVQEGLGRWRANPGFNAISEVYSANSANFDPETAPEDIIYQYESTYNWRYDIDESNKHFTSFEDKFGPKEFLGDKFTDVMQWDFNDPLNTINSTFGFGTDITGYRSRANFTRPFAAPENIVILLDGYCASTCTLFSQFMVHDAGVKTIALGGRPSKKGLIQGVGGVKGHRVY</sequence>
<organism evidence="1 2">
    <name type="scientific">Xylaria curta</name>
    <dbReference type="NCBI Taxonomy" id="42375"/>
    <lineage>
        <taxon>Eukaryota</taxon>
        <taxon>Fungi</taxon>
        <taxon>Dikarya</taxon>
        <taxon>Ascomycota</taxon>
        <taxon>Pezizomycotina</taxon>
        <taxon>Sordariomycetes</taxon>
        <taxon>Xylariomycetidae</taxon>
        <taxon>Xylariales</taxon>
        <taxon>Xylariaceae</taxon>
        <taxon>Xylaria</taxon>
    </lineage>
</organism>
<name>A0ACC1N7W3_9PEZI</name>
<dbReference type="EMBL" id="JAPDGR010002524">
    <property type="protein sequence ID" value="KAJ2975380.1"/>
    <property type="molecule type" value="Genomic_DNA"/>
</dbReference>
<evidence type="ECO:0000313" key="2">
    <source>
        <dbReference type="Proteomes" id="UP001143856"/>
    </source>
</evidence>
<protein>
    <submittedName>
        <fullName evidence="1">Uncharacterized protein</fullName>
    </submittedName>
</protein>
<reference evidence="1" key="1">
    <citation type="submission" date="2022-10" db="EMBL/GenBank/DDBJ databases">
        <title>Genome Sequence of Xylaria curta.</title>
        <authorList>
            <person name="Buettner E."/>
        </authorList>
    </citation>
    <scope>NUCLEOTIDE SEQUENCE</scope>
    <source>
        <strain evidence="1">Babe10</strain>
    </source>
</reference>
<gene>
    <name evidence="1" type="ORF">NUW58_g8371</name>
</gene>
<dbReference type="Proteomes" id="UP001143856">
    <property type="component" value="Unassembled WGS sequence"/>
</dbReference>
<evidence type="ECO:0000313" key="1">
    <source>
        <dbReference type="EMBL" id="KAJ2975380.1"/>
    </source>
</evidence>
<accession>A0ACC1N7W3</accession>
<keyword evidence="2" id="KW-1185">Reference proteome</keyword>
<comment type="caution">
    <text evidence="1">The sequence shown here is derived from an EMBL/GenBank/DDBJ whole genome shotgun (WGS) entry which is preliminary data.</text>
</comment>
<proteinExistence type="predicted"/>